<dbReference type="InterPro" id="IPR036554">
    <property type="entry name" value="GHMP_kinase_C_sf"/>
</dbReference>
<evidence type="ECO:0000256" key="4">
    <source>
        <dbReference type="ARBA" id="ARBA00022679"/>
    </source>
</evidence>
<accession>A0A9D1MLN1</accession>
<proteinExistence type="inferred from homology"/>
<dbReference type="EC" id="2.7.1.148" evidence="2 9"/>
<dbReference type="InterPro" id="IPR014721">
    <property type="entry name" value="Ribsml_uS5_D2-typ_fold_subgr"/>
</dbReference>
<name>A0A9D1MLN1_9FIRM</name>
<keyword evidence="7 9" id="KW-0067">ATP-binding</keyword>
<feature type="active site" evidence="9">
    <location>
        <position position="11"/>
    </location>
</feature>
<dbReference type="Gene3D" id="3.30.70.890">
    <property type="entry name" value="GHMP kinase, C-terminal domain"/>
    <property type="match status" value="1"/>
</dbReference>
<dbReference type="InterPro" id="IPR004424">
    <property type="entry name" value="IspE"/>
</dbReference>
<dbReference type="AlphaFoldDB" id="A0A9D1MLN1"/>
<dbReference type="Pfam" id="PF08544">
    <property type="entry name" value="GHMP_kinases_C"/>
    <property type="match status" value="1"/>
</dbReference>
<dbReference type="SUPFAM" id="SSF54211">
    <property type="entry name" value="Ribosomal protein S5 domain 2-like"/>
    <property type="match status" value="1"/>
</dbReference>
<dbReference type="PIRSF" id="PIRSF010376">
    <property type="entry name" value="IspE"/>
    <property type="match status" value="1"/>
</dbReference>
<organism evidence="12 13">
    <name type="scientific">Candidatus Caccalectryoclostridium excrementigallinarum</name>
    <dbReference type="NCBI Taxonomy" id="2840710"/>
    <lineage>
        <taxon>Bacteria</taxon>
        <taxon>Bacillati</taxon>
        <taxon>Bacillota</taxon>
        <taxon>Clostridia</taxon>
        <taxon>Christensenellales</taxon>
        <taxon>Christensenellaceae</taxon>
        <taxon>Christensenellaceae incertae sedis</taxon>
        <taxon>Candidatus Caccalectryoclostridium</taxon>
    </lineage>
</organism>
<evidence type="ECO:0000256" key="3">
    <source>
        <dbReference type="ARBA" id="ARBA00017473"/>
    </source>
</evidence>
<evidence type="ECO:0000256" key="9">
    <source>
        <dbReference type="HAMAP-Rule" id="MF_00061"/>
    </source>
</evidence>
<reference evidence="12" key="1">
    <citation type="submission" date="2020-10" db="EMBL/GenBank/DDBJ databases">
        <authorList>
            <person name="Gilroy R."/>
        </authorList>
    </citation>
    <scope>NUCLEOTIDE SEQUENCE</scope>
    <source>
        <strain evidence="12">9366</strain>
    </source>
</reference>
<evidence type="ECO:0000256" key="6">
    <source>
        <dbReference type="ARBA" id="ARBA00022777"/>
    </source>
</evidence>
<keyword evidence="9" id="KW-0414">Isoprene biosynthesis</keyword>
<keyword evidence="4 9" id="KW-0808">Transferase</keyword>
<evidence type="ECO:0000313" key="12">
    <source>
        <dbReference type="EMBL" id="HIU62460.1"/>
    </source>
</evidence>
<keyword evidence="5 9" id="KW-0547">Nucleotide-binding</keyword>
<evidence type="ECO:0000256" key="7">
    <source>
        <dbReference type="ARBA" id="ARBA00022840"/>
    </source>
</evidence>
<dbReference type="GO" id="GO:0050515">
    <property type="term" value="F:4-(cytidine 5'-diphospho)-2-C-methyl-D-erythritol kinase activity"/>
    <property type="evidence" value="ECO:0007669"/>
    <property type="project" value="UniProtKB-UniRule"/>
</dbReference>
<dbReference type="Pfam" id="PF00288">
    <property type="entry name" value="GHMP_kinases_N"/>
    <property type="match status" value="1"/>
</dbReference>
<evidence type="ECO:0000256" key="5">
    <source>
        <dbReference type="ARBA" id="ARBA00022741"/>
    </source>
</evidence>
<dbReference type="GO" id="GO:0016114">
    <property type="term" value="P:terpenoid biosynthetic process"/>
    <property type="evidence" value="ECO:0007669"/>
    <property type="project" value="UniProtKB-UniRule"/>
</dbReference>
<feature type="domain" description="GHMP kinase N-terminal" evidence="10">
    <location>
        <begin position="65"/>
        <end position="139"/>
    </location>
</feature>
<protein>
    <recommendedName>
        <fullName evidence="3 9">4-diphosphocytidyl-2-C-methyl-D-erythritol kinase</fullName>
        <shortName evidence="9">CMK</shortName>
        <ecNumber evidence="2 9">2.7.1.148</ecNumber>
    </recommendedName>
    <alternativeName>
        <fullName evidence="8 9">4-(cytidine-5'-diphospho)-2-C-methyl-D-erythritol kinase</fullName>
    </alternativeName>
</protein>
<comment type="caution">
    <text evidence="9">Lacks conserved residue(s) required for the propagation of feature annotation.</text>
</comment>
<comment type="pathway">
    <text evidence="9">Isoprenoid biosynthesis; isopentenyl diphosphate biosynthesis via DXP pathway; isopentenyl diphosphate from 1-deoxy-D-xylulose 5-phosphate: step 3/6.</text>
</comment>
<dbReference type="InterPro" id="IPR013750">
    <property type="entry name" value="GHMP_kinase_C_dom"/>
</dbReference>
<dbReference type="EMBL" id="DVNJ01000005">
    <property type="protein sequence ID" value="HIU62460.1"/>
    <property type="molecule type" value="Genomic_DNA"/>
</dbReference>
<evidence type="ECO:0000313" key="13">
    <source>
        <dbReference type="Proteomes" id="UP000824145"/>
    </source>
</evidence>
<gene>
    <name evidence="9 12" type="primary">ispE</name>
    <name evidence="12" type="ORF">IAB07_01655</name>
</gene>
<evidence type="ECO:0000256" key="1">
    <source>
        <dbReference type="ARBA" id="ARBA00009684"/>
    </source>
</evidence>
<dbReference type="GO" id="GO:0005524">
    <property type="term" value="F:ATP binding"/>
    <property type="evidence" value="ECO:0007669"/>
    <property type="project" value="UniProtKB-UniRule"/>
</dbReference>
<dbReference type="NCBIfam" id="TIGR00154">
    <property type="entry name" value="ispE"/>
    <property type="match status" value="1"/>
</dbReference>
<comment type="catalytic activity">
    <reaction evidence="9">
        <text>4-CDP-2-C-methyl-D-erythritol + ATP = 4-CDP-2-C-methyl-D-erythritol 2-phosphate + ADP + H(+)</text>
        <dbReference type="Rhea" id="RHEA:18437"/>
        <dbReference type="ChEBI" id="CHEBI:15378"/>
        <dbReference type="ChEBI" id="CHEBI:30616"/>
        <dbReference type="ChEBI" id="CHEBI:57823"/>
        <dbReference type="ChEBI" id="CHEBI:57919"/>
        <dbReference type="ChEBI" id="CHEBI:456216"/>
        <dbReference type="EC" id="2.7.1.148"/>
    </reaction>
</comment>
<reference evidence="12" key="2">
    <citation type="journal article" date="2021" name="PeerJ">
        <title>Extensive microbial diversity within the chicken gut microbiome revealed by metagenomics and culture.</title>
        <authorList>
            <person name="Gilroy R."/>
            <person name="Ravi A."/>
            <person name="Getino M."/>
            <person name="Pursley I."/>
            <person name="Horton D.L."/>
            <person name="Alikhan N.F."/>
            <person name="Baker D."/>
            <person name="Gharbi K."/>
            <person name="Hall N."/>
            <person name="Watson M."/>
            <person name="Adriaenssens E.M."/>
            <person name="Foster-Nyarko E."/>
            <person name="Jarju S."/>
            <person name="Secka A."/>
            <person name="Antonio M."/>
            <person name="Oren A."/>
            <person name="Chaudhuri R.R."/>
            <person name="La Ragione R."/>
            <person name="Hildebrand F."/>
            <person name="Pallen M.J."/>
        </authorList>
    </citation>
    <scope>NUCLEOTIDE SEQUENCE</scope>
    <source>
        <strain evidence="12">9366</strain>
    </source>
</reference>
<comment type="similarity">
    <text evidence="1 9">Belongs to the GHMP kinase family. IspE subfamily.</text>
</comment>
<feature type="domain" description="GHMP kinase C-terminal" evidence="11">
    <location>
        <begin position="221"/>
        <end position="264"/>
    </location>
</feature>
<feature type="active site" evidence="9">
    <location>
        <position position="131"/>
    </location>
</feature>
<dbReference type="HAMAP" id="MF_00061">
    <property type="entry name" value="IspE"/>
    <property type="match status" value="1"/>
</dbReference>
<dbReference type="PANTHER" id="PTHR43527:SF2">
    <property type="entry name" value="4-DIPHOSPHOCYTIDYL-2-C-METHYL-D-ERYTHRITOL KINASE, CHLOROPLASTIC"/>
    <property type="match status" value="1"/>
</dbReference>
<dbReference type="Proteomes" id="UP000824145">
    <property type="component" value="Unassembled WGS sequence"/>
</dbReference>
<evidence type="ECO:0000256" key="2">
    <source>
        <dbReference type="ARBA" id="ARBA00012052"/>
    </source>
</evidence>
<evidence type="ECO:0000256" key="8">
    <source>
        <dbReference type="ARBA" id="ARBA00032554"/>
    </source>
</evidence>
<keyword evidence="6 9" id="KW-0418">Kinase</keyword>
<comment type="caution">
    <text evidence="12">The sequence shown here is derived from an EMBL/GenBank/DDBJ whole genome shotgun (WGS) entry which is preliminary data.</text>
</comment>
<dbReference type="InterPro" id="IPR020568">
    <property type="entry name" value="Ribosomal_Su5_D2-typ_SF"/>
</dbReference>
<dbReference type="PANTHER" id="PTHR43527">
    <property type="entry name" value="4-DIPHOSPHOCYTIDYL-2-C-METHYL-D-ERYTHRITOL KINASE, CHLOROPLASTIC"/>
    <property type="match status" value="1"/>
</dbReference>
<dbReference type="InterPro" id="IPR006204">
    <property type="entry name" value="GHMP_kinase_N_dom"/>
</dbReference>
<dbReference type="Gene3D" id="3.30.230.10">
    <property type="match status" value="1"/>
</dbReference>
<comment type="function">
    <text evidence="9">Catalyzes the phosphorylation of the position 2 hydroxy group of 4-diphosphocytidyl-2C-methyl-D-erythritol.</text>
</comment>
<evidence type="ECO:0000259" key="10">
    <source>
        <dbReference type="Pfam" id="PF00288"/>
    </source>
</evidence>
<evidence type="ECO:0000259" key="11">
    <source>
        <dbReference type="Pfam" id="PF08544"/>
    </source>
</evidence>
<dbReference type="GO" id="GO:0019288">
    <property type="term" value="P:isopentenyl diphosphate biosynthetic process, methylerythritol 4-phosphate pathway"/>
    <property type="evidence" value="ECO:0007669"/>
    <property type="project" value="UniProtKB-UniRule"/>
</dbReference>
<sequence>MDKVTVLANAKLNLYLDVLKKRADGYHDLDMLIVSVNCGDVITVRPAEKGRINVSMNGVPAGEENTAVRTAKLIGELTGEGMEISIAKRIPFSAGMGGSSADSAGVLNAAKKLFGISEEESEKIALRVGSDVVYMMHGGIMRARGRGEELTPVSGLEGLREKFFVVAQKCVGGSTKEIYSHFDTLGMQPKNSFDDAVKSLQSGVGDGFYNALTMSATYHCPSIVATIFDLKNFSPYVCMTGSGSAVFAMFDDFLRAEECLRALKGYKFKSILHIV</sequence>
<dbReference type="SUPFAM" id="SSF55060">
    <property type="entry name" value="GHMP Kinase, C-terminal domain"/>
    <property type="match status" value="1"/>
</dbReference>